<sequence length="146" mass="16510">MLRLITAFLGVFFLMQSAFADQARPETSKYVQAYRGQEGAVVWLMRIGPREANEALVQVSHVDNDIDGRIFRCKVQITRDGEKSYTAEIKGKPFELVRIKEGSGNLYIPDEQSNGWINYSEELSNGSGANAEHFLTAYLEQDTKKQ</sequence>
<protein>
    <submittedName>
        <fullName evidence="2">Uncharacterized protein</fullName>
    </submittedName>
</protein>
<dbReference type="EMBL" id="CALSBS010000001">
    <property type="protein sequence ID" value="CAH6635335.1"/>
    <property type="molecule type" value="Genomic_DNA"/>
</dbReference>
<evidence type="ECO:0000313" key="3">
    <source>
        <dbReference type="Proteomes" id="UP001152651"/>
    </source>
</evidence>
<gene>
    <name evidence="2" type="ORF">FBBNIHIM_00700</name>
</gene>
<keyword evidence="1" id="KW-0732">Signal</keyword>
<keyword evidence="3" id="KW-1185">Reference proteome</keyword>
<reference evidence="2" key="1">
    <citation type="submission" date="2022-05" db="EMBL/GenBank/DDBJ databases">
        <authorList>
            <person name="Blom J."/>
        </authorList>
    </citation>
    <scope>NUCLEOTIDE SEQUENCE</scope>
    <source>
        <strain evidence="2">Type strain: CPO20170097</strain>
    </source>
</reference>
<dbReference type="RefSeq" id="WP_253896630.1">
    <property type="nucleotide sequence ID" value="NZ_CALSBS010000001.1"/>
</dbReference>
<evidence type="ECO:0000256" key="1">
    <source>
        <dbReference type="SAM" id="SignalP"/>
    </source>
</evidence>
<comment type="caution">
    <text evidence="2">The sequence shown here is derived from an EMBL/GenBank/DDBJ whole genome shotgun (WGS) entry which is preliminary data.</text>
</comment>
<proteinExistence type="predicted"/>
<feature type="signal peptide" evidence="1">
    <location>
        <begin position="1"/>
        <end position="20"/>
    </location>
</feature>
<accession>A0ABM9F3M9</accession>
<dbReference type="Proteomes" id="UP001152651">
    <property type="component" value="Unassembled WGS sequence"/>
</dbReference>
<evidence type="ECO:0000313" key="2">
    <source>
        <dbReference type="EMBL" id="CAH6635335.1"/>
    </source>
</evidence>
<organism evidence="2 3">
    <name type="scientific">Pseudocitrobacter vendiensis</name>
    <dbReference type="NCBI Taxonomy" id="2488306"/>
    <lineage>
        <taxon>Bacteria</taxon>
        <taxon>Pseudomonadati</taxon>
        <taxon>Pseudomonadota</taxon>
        <taxon>Gammaproteobacteria</taxon>
        <taxon>Enterobacterales</taxon>
        <taxon>Enterobacteriaceae</taxon>
        <taxon>Pseudocitrobacter</taxon>
    </lineage>
</organism>
<name>A0ABM9F3M9_9ENTR</name>
<feature type="chain" id="PRO_5047434345" evidence="1">
    <location>
        <begin position="21"/>
        <end position="146"/>
    </location>
</feature>